<dbReference type="GO" id="GO:0004331">
    <property type="term" value="F:fructose-2,6-bisphosphate 2-phosphatase activity"/>
    <property type="evidence" value="ECO:0007669"/>
    <property type="project" value="TreeGrafter"/>
</dbReference>
<dbReference type="InterPro" id="IPR001345">
    <property type="entry name" value="PG/BPGM_mutase_AS"/>
</dbReference>
<dbReference type="Gene3D" id="3.40.50.1240">
    <property type="entry name" value="Phosphoglycerate mutase-like"/>
    <property type="match status" value="1"/>
</dbReference>
<dbReference type="SUPFAM" id="SSF53254">
    <property type="entry name" value="Phosphoglycerate mutase-like"/>
    <property type="match status" value="1"/>
</dbReference>
<proteinExistence type="predicted"/>
<accession>A0A401UJS7</accession>
<dbReference type="GO" id="GO:0045820">
    <property type="term" value="P:negative regulation of glycolytic process"/>
    <property type="evidence" value="ECO:0007669"/>
    <property type="project" value="TreeGrafter"/>
</dbReference>
<sequence length="201" mass="23523">MNIYLLRHGQTEENRRGSYYGNLDVSLNAIGISQGNKANAFFNDIKLDRVYVSDKKRTTEMANLVLGQSEIQVIQDNRINETNFGDFEGKTYEEIKTLYPKQCLCWQNNWMEFVPPRGESYIQLCERVKNFMEDIKKLECDNILICTHSGVIRAIYCYVMNENIDLFWKFGCKNGDISVIKYEYGNLYIDTIMHNAYLGKR</sequence>
<evidence type="ECO:0000313" key="5">
    <source>
        <dbReference type="EMBL" id="GCD09765.1"/>
    </source>
</evidence>
<feature type="active site" description="Tele-phosphohistidine intermediate" evidence="3">
    <location>
        <position position="8"/>
    </location>
</feature>
<dbReference type="CDD" id="cd07067">
    <property type="entry name" value="HP_PGM_like"/>
    <property type="match status" value="1"/>
</dbReference>
<dbReference type="Pfam" id="PF00300">
    <property type="entry name" value="His_Phos_1"/>
    <property type="match status" value="1"/>
</dbReference>
<name>A0A401UJS7_9CLOT</name>
<feature type="active site" description="Proton donor/acceptor" evidence="3">
    <location>
        <position position="81"/>
    </location>
</feature>
<dbReference type="PANTHER" id="PTHR46517:SF1">
    <property type="entry name" value="FRUCTOSE-2,6-BISPHOSPHATASE TIGAR"/>
    <property type="match status" value="1"/>
</dbReference>
<dbReference type="EMBL" id="BHYK01000006">
    <property type="protein sequence ID" value="GCD09765.1"/>
    <property type="molecule type" value="Genomic_DNA"/>
</dbReference>
<evidence type="ECO:0000256" key="4">
    <source>
        <dbReference type="PIRSR" id="PIRSR613078-2"/>
    </source>
</evidence>
<dbReference type="GO" id="GO:0009236">
    <property type="term" value="P:cobalamin biosynthetic process"/>
    <property type="evidence" value="ECO:0007669"/>
    <property type="project" value="UniProtKB-UniRule"/>
</dbReference>
<feature type="binding site" evidence="4">
    <location>
        <begin position="7"/>
        <end position="14"/>
    </location>
    <ligand>
        <name>substrate</name>
    </ligand>
</feature>
<dbReference type="GO" id="GO:0005524">
    <property type="term" value="F:ATP binding"/>
    <property type="evidence" value="ECO:0007669"/>
    <property type="project" value="InterPro"/>
</dbReference>
<dbReference type="GO" id="GO:0005829">
    <property type="term" value="C:cytosol"/>
    <property type="evidence" value="ECO:0007669"/>
    <property type="project" value="TreeGrafter"/>
</dbReference>
<dbReference type="InterPro" id="IPR013078">
    <property type="entry name" value="His_Pase_superF_clade-1"/>
</dbReference>
<dbReference type="PROSITE" id="PS00175">
    <property type="entry name" value="PG_MUTASE"/>
    <property type="match status" value="1"/>
</dbReference>
<dbReference type="SMART" id="SM00855">
    <property type="entry name" value="PGAM"/>
    <property type="match status" value="1"/>
</dbReference>
<dbReference type="NCBIfam" id="TIGR03162">
    <property type="entry name" value="ribazole_cobC"/>
    <property type="match status" value="1"/>
</dbReference>
<dbReference type="InterPro" id="IPR051695">
    <property type="entry name" value="Phosphoglycerate_Mutase"/>
</dbReference>
<protein>
    <recommendedName>
        <fullName evidence="2">Alpha-ribazole phosphatase</fullName>
        <ecNumber evidence="2">3.1.3.73</ecNumber>
    </recommendedName>
</protein>
<dbReference type="InterPro" id="IPR003094">
    <property type="entry name" value="6Pfruct_kin"/>
</dbReference>
<organism evidence="5 6">
    <name type="scientific">Clostridium tagluense</name>
    <dbReference type="NCBI Taxonomy" id="360422"/>
    <lineage>
        <taxon>Bacteria</taxon>
        <taxon>Bacillati</taxon>
        <taxon>Bacillota</taxon>
        <taxon>Clostridia</taxon>
        <taxon>Eubacteriales</taxon>
        <taxon>Clostridiaceae</taxon>
        <taxon>Clostridium</taxon>
    </lineage>
</organism>
<dbReference type="GO" id="GO:0006003">
    <property type="term" value="P:fructose 2,6-bisphosphate metabolic process"/>
    <property type="evidence" value="ECO:0007669"/>
    <property type="project" value="InterPro"/>
</dbReference>
<dbReference type="EC" id="3.1.3.73" evidence="2"/>
<evidence type="ECO:0000313" key="6">
    <source>
        <dbReference type="Proteomes" id="UP000287872"/>
    </source>
</evidence>
<dbReference type="PRINTS" id="PR00991">
    <property type="entry name" value="6PFRUCTKNASE"/>
</dbReference>
<dbReference type="InterPro" id="IPR029033">
    <property type="entry name" value="His_PPase_superfam"/>
</dbReference>
<dbReference type="PANTHER" id="PTHR46517">
    <property type="entry name" value="FRUCTOSE-2,6-BISPHOSPHATASE TIGAR"/>
    <property type="match status" value="1"/>
</dbReference>
<dbReference type="Proteomes" id="UP000287872">
    <property type="component" value="Unassembled WGS sequence"/>
</dbReference>
<dbReference type="GO" id="GO:0043456">
    <property type="term" value="P:regulation of pentose-phosphate shunt"/>
    <property type="evidence" value="ECO:0007669"/>
    <property type="project" value="TreeGrafter"/>
</dbReference>
<keyword evidence="1" id="KW-0378">Hydrolase</keyword>
<evidence type="ECO:0000256" key="2">
    <source>
        <dbReference type="NCBIfam" id="TIGR03162"/>
    </source>
</evidence>
<gene>
    <name evidence="5" type="primary">cobC</name>
    <name evidence="5" type="ORF">Ctaglu_13880</name>
</gene>
<dbReference type="PIRSF" id="PIRSF000709">
    <property type="entry name" value="6PFK_2-Ptase"/>
    <property type="match status" value="1"/>
</dbReference>
<dbReference type="RefSeq" id="WP_124999495.1">
    <property type="nucleotide sequence ID" value="NZ_BHYK01000006.1"/>
</dbReference>
<evidence type="ECO:0000256" key="1">
    <source>
        <dbReference type="ARBA" id="ARBA00022801"/>
    </source>
</evidence>
<comment type="caution">
    <text evidence="5">The sequence shown here is derived from an EMBL/GenBank/DDBJ whole genome shotgun (WGS) entry which is preliminary data.</text>
</comment>
<keyword evidence="6" id="KW-1185">Reference proteome</keyword>
<feature type="binding site" evidence="4">
    <location>
        <position position="57"/>
    </location>
    <ligand>
        <name>substrate</name>
    </ligand>
</feature>
<dbReference type="OrthoDB" id="7925971at2"/>
<evidence type="ECO:0000256" key="3">
    <source>
        <dbReference type="PIRSR" id="PIRSR613078-1"/>
    </source>
</evidence>
<dbReference type="GO" id="GO:0043755">
    <property type="term" value="F:alpha-ribazole phosphatase activity"/>
    <property type="evidence" value="ECO:0007669"/>
    <property type="project" value="UniProtKB-UniRule"/>
</dbReference>
<dbReference type="AlphaFoldDB" id="A0A401UJS7"/>
<reference evidence="5 6" key="1">
    <citation type="submission" date="2018-11" db="EMBL/GenBank/DDBJ databases">
        <title>Genome sequencing and assembly of Clostridium tagluense strain A121.</title>
        <authorList>
            <person name="Murakami T."/>
            <person name="Segawa T."/>
            <person name="Shcherbakova V.A."/>
            <person name="Mori H."/>
            <person name="Yoshimura Y."/>
        </authorList>
    </citation>
    <scope>NUCLEOTIDE SEQUENCE [LARGE SCALE GENOMIC DNA]</scope>
    <source>
        <strain evidence="5 6">A121</strain>
    </source>
</reference>
<dbReference type="InterPro" id="IPR017578">
    <property type="entry name" value="Ribazole_CobC"/>
</dbReference>